<reference evidence="5" key="1">
    <citation type="submission" date="2016-10" db="EMBL/GenBank/DDBJ databases">
        <authorList>
            <person name="Varghese N."/>
            <person name="Submissions S."/>
        </authorList>
    </citation>
    <scope>NUCLEOTIDE SEQUENCE [LARGE SCALE GENOMIC DNA]</scope>
    <source>
        <strain evidence="5">DSM 45245</strain>
    </source>
</reference>
<dbReference type="Pfam" id="PF11181">
    <property type="entry name" value="YflT"/>
    <property type="match status" value="1"/>
</dbReference>
<protein>
    <recommendedName>
        <fullName evidence="3">General stress protein 17M-like domain-containing protein</fullName>
    </recommendedName>
</protein>
<name>A0A1H3TCJ5_9ACTN</name>
<proteinExistence type="predicted"/>
<feature type="domain" description="General stress protein 17M-like" evidence="3">
    <location>
        <begin position="41"/>
        <end position="128"/>
    </location>
</feature>
<dbReference type="STRING" id="405436.SAMN05444365_1253"/>
<evidence type="ECO:0000256" key="1">
    <source>
        <dbReference type="SAM" id="MobiDB-lite"/>
    </source>
</evidence>
<keyword evidence="2" id="KW-1133">Transmembrane helix</keyword>
<dbReference type="AlphaFoldDB" id="A0A1H3TCJ5"/>
<evidence type="ECO:0000256" key="2">
    <source>
        <dbReference type="SAM" id="Phobius"/>
    </source>
</evidence>
<sequence>MTRPSIPAGTPMSGMQRTGTISGPAAMPSGDGGVVGRPTVTIATYPEYAPAQRAVDYLSDNRFPVERSAIVGTDLRLVEDVLGRMTTGRAALAGAGSGAWFGLLIGLLFGIFTPVNWLGAVVTAVVIGAFWGGVFGAVAHAMTRGSRDFTSYTSVRASQYSVNIDADLADQARQVLGRMDGQSAPSTR</sequence>
<feature type="region of interest" description="Disordered" evidence="1">
    <location>
        <begin position="1"/>
        <end position="32"/>
    </location>
</feature>
<feature type="transmembrane region" description="Helical" evidence="2">
    <location>
        <begin position="90"/>
        <end position="111"/>
    </location>
</feature>
<dbReference type="EMBL" id="FNPH01000025">
    <property type="protein sequence ID" value="SDZ47561.1"/>
    <property type="molecule type" value="Genomic_DNA"/>
</dbReference>
<evidence type="ECO:0000259" key="3">
    <source>
        <dbReference type="Pfam" id="PF11181"/>
    </source>
</evidence>
<accession>A0A1H3TCJ5</accession>
<keyword evidence="2" id="KW-0472">Membrane</keyword>
<gene>
    <name evidence="4" type="ORF">SAMN05444365_1253</name>
</gene>
<organism evidence="4 5">
    <name type="scientific">Micromonospora pattaloongensis</name>
    <dbReference type="NCBI Taxonomy" id="405436"/>
    <lineage>
        <taxon>Bacteria</taxon>
        <taxon>Bacillati</taxon>
        <taxon>Actinomycetota</taxon>
        <taxon>Actinomycetes</taxon>
        <taxon>Micromonosporales</taxon>
        <taxon>Micromonosporaceae</taxon>
        <taxon>Micromonospora</taxon>
    </lineage>
</organism>
<keyword evidence="5" id="KW-1185">Reference proteome</keyword>
<evidence type="ECO:0000313" key="4">
    <source>
        <dbReference type="EMBL" id="SDZ47561.1"/>
    </source>
</evidence>
<evidence type="ECO:0000313" key="5">
    <source>
        <dbReference type="Proteomes" id="UP000242415"/>
    </source>
</evidence>
<feature type="transmembrane region" description="Helical" evidence="2">
    <location>
        <begin position="117"/>
        <end position="139"/>
    </location>
</feature>
<dbReference type="InterPro" id="IPR025889">
    <property type="entry name" value="GSP17M-like_dom"/>
</dbReference>
<dbReference type="Proteomes" id="UP000242415">
    <property type="component" value="Unassembled WGS sequence"/>
</dbReference>
<keyword evidence="2" id="KW-0812">Transmembrane</keyword>